<evidence type="ECO:0000313" key="3">
    <source>
        <dbReference type="EMBL" id="PYE80861.1"/>
    </source>
</evidence>
<name>A0A318T3J5_9RHOB</name>
<dbReference type="SUPFAM" id="SSF56349">
    <property type="entry name" value="DNA breaking-rejoining enzymes"/>
    <property type="match status" value="1"/>
</dbReference>
<gene>
    <name evidence="3" type="ORF">DFP88_11025</name>
</gene>
<dbReference type="GO" id="GO:0015074">
    <property type="term" value="P:DNA integration"/>
    <property type="evidence" value="ECO:0007669"/>
    <property type="project" value="InterPro"/>
</dbReference>
<dbReference type="InterPro" id="IPR002104">
    <property type="entry name" value="Integrase_catalytic"/>
</dbReference>
<dbReference type="InterPro" id="IPR046668">
    <property type="entry name" value="DUF6538"/>
</dbReference>
<dbReference type="Pfam" id="PF20172">
    <property type="entry name" value="DUF6538"/>
    <property type="match status" value="1"/>
</dbReference>
<reference evidence="3 4" key="1">
    <citation type="submission" date="2018-06" db="EMBL/GenBank/DDBJ databases">
        <title>Genomic Encyclopedia of Type Strains, Phase III (KMG-III): the genomes of soil and plant-associated and newly described type strains.</title>
        <authorList>
            <person name="Whitman W."/>
        </authorList>
    </citation>
    <scope>NUCLEOTIDE SEQUENCE [LARGE SCALE GENOMIC DNA]</scope>
    <source>
        <strain evidence="3 4">CECT 9025</strain>
    </source>
</reference>
<dbReference type="GO" id="GO:0003677">
    <property type="term" value="F:DNA binding"/>
    <property type="evidence" value="ECO:0007669"/>
    <property type="project" value="InterPro"/>
</dbReference>
<comment type="caution">
    <text evidence="3">The sequence shown here is derived from an EMBL/GenBank/DDBJ whole genome shotgun (WGS) entry which is preliminary data.</text>
</comment>
<dbReference type="PROSITE" id="PS51898">
    <property type="entry name" value="TYR_RECOMBINASE"/>
    <property type="match status" value="1"/>
</dbReference>
<dbReference type="RefSeq" id="WP_110815674.1">
    <property type="nucleotide sequence ID" value="NZ_QJTE01000010.1"/>
</dbReference>
<dbReference type="AlphaFoldDB" id="A0A318T3J5"/>
<dbReference type="GO" id="GO:0006310">
    <property type="term" value="P:DNA recombination"/>
    <property type="evidence" value="ECO:0007669"/>
    <property type="project" value="UniProtKB-KW"/>
</dbReference>
<feature type="domain" description="Tyr recombinase" evidence="2">
    <location>
        <begin position="254"/>
        <end position="433"/>
    </location>
</feature>
<dbReference type="EMBL" id="QJTE01000010">
    <property type="protein sequence ID" value="PYE80861.1"/>
    <property type="molecule type" value="Genomic_DNA"/>
</dbReference>
<dbReference type="Gene3D" id="1.10.443.10">
    <property type="entry name" value="Intergrase catalytic core"/>
    <property type="match status" value="1"/>
</dbReference>
<dbReference type="OrthoDB" id="7222937at2"/>
<accession>A0A318T3J5</accession>
<keyword evidence="1" id="KW-0233">DNA recombination</keyword>
<dbReference type="InterPro" id="IPR011010">
    <property type="entry name" value="DNA_brk_join_enz"/>
</dbReference>
<evidence type="ECO:0000259" key="2">
    <source>
        <dbReference type="PROSITE" id="PS51898"/>
    </source>
</evidence>
<dbReference type="InterPro" id="IPR013762">
    <property type="entry name" value="Integrase-like_cat_sf"/>
</dbReference>
<protein>
    <recommendedName>
        <fullName evidence="2">Tyr recombinase domain-containing protein</fullName>
    </recommendedName>
</protein>
<keyword evidence="4" id="KW-1185">Reference proteome</keyword>
<organism evidence="3 4">
    <name type="scientific">Pseudoroseicyclus aestuarii</name>
    <dbReference type="NCBI Taxonomy" id="1795041"/>
    <lineage>
        <taxon>Bacteria</taxon>
        <taxon>Pseudomonadati</taxon>
        <taxon>Pseudomonadota</taxon>
        <taxon>Alphaproteobacteria</taxon>
        <taxon>Rhodobacterales</taxon>
        <taxon>Paracoccaceae</taxon>
        <taxon>Pseudoroseicyclus</taxon>
    </lineage>
</organism>
<evidence type="ECO:0000313" key="4">
    <source>
        <dbReference type="Proteomes" id="UP000248311"/>
    </source>
</evidence>
<evidence type="ECO:0000256" key="1">
    <source>
        <dbReference type="ARBA" id="ARBA00023172"/>
    </source>
</evidence>
<dbReference type="Proteomes" id="UP000248311">
    <property type="component" value="Unassembled WGS sequence"/>
</dbReference>
<sequence length="444" mass="49794">MPANLILRGRTWYLKRRVPGRFRDVEPRPVIWESLKTDSKTVAEQKFDRVWTAYLEAWEAKLEGRDGDAEAQFRAARHLAGMRGFAFLSAAKVAALPLAEVLARVEAVRTRDDVPDPDEAAALLGGAEDPGLMLSALVARVEEIARHENRFKSSQQMRLWRNPLLRAVRTLIEALGEDRPVVRITQVEARVHRKWLMERVARGEISAATANKDFNYMAGMLRRIYEDLDHADPPRPYAGVSIRDRHAEPSRKMEVPVEVIRDQWLAAGAFDGLNAEARDVLLISLETGARQSEITDLPASAFRLEGAVPHLVIANEDGAAEDRREIKNRHSARHVPLVGLALAAARRHPQGFPRYRHKRSYSAAVNKYLRENGLLPEGVTIGGTRHTWESRLKAAGIPTDDRGEIMGHSVGARRGREVYGDAMTLERRRDIVASIAYAVPEHLA</sequence>
<proteinExistence type="predicted"/>